<accession>Q7M772</accession>
<evidence type="ECO:0000313" key="11">
    <source>
        <dbReference type="EMBL" id="BAC89328.1"/>
    </source>
</evidence>
<dbReference type="GO" id="GO:0005886">
    <property type="term" value="C:plasma membrane"/>
    <property type="evidence" value="ECO:0000318"/>
    <property type="project" value="GO_Central"/>
</dbReference>
<keyword evidence="4 9" id="KW-0812">Transmembrane</keyword>
<dbReference type="GO" id="GO:0017038">
    <property type="term" value="P:protein import"/>
    <property type="evidence" value="ECO:0000318"/>
    <property type="project" value="GO_Central"/>
</dbReference>
<dbReference type="KEGG" id="gvi:glr2402"/>
<protein>
    <submittedName>
        <fullName evidence="11">Glr1387 protein</fullName>
    </submittedName>
    <submittedName>
        <fullName evidence="12">MotA/TolQ/ExbB family proton channel protein</fullName>
    </submittedName>
</protein>
<feature type="transmembrane region" description="Helical" evidence="9">
    <location>
        <begin position="115"/>
        <end position="138"/>
    </location>
</feature>
<gene>
    <name evidence="11" type="ordered locus">glr1387</name>
    <name evidence="12" type="ordered locus">glr2402</name>
</gene>
<reference evidence="11 13" key="1">
    <citation type="journal article" date="2003" name="DNA Res.">
        <title>Complete genome structure of Gloeobacter violaceus PCC 7421, a cyanobacterium that lacks thylakoids.</title>
        <authorList>
            <person name="Nakamura Y."/>
            <person name="Kaneko T."/>
            <person name="Sato S."/>
            <person name="Mimuro M."/>
            <person name="Miyashita H."/>
            <person name="Tsuchiya T."/>
            <person name="Sasamoto S."/>
            <person name="Watanabe A."/>
            <person name="Kawashima K."/>
            <person name="Kishida Y."/>
            <person name="Kiyokawa C."/>
            <person name="Kohara M."/>
            <person name="Matsumoto M."/>
            <person name="Matsuno A."/>
            <person name="Nakazaki N."/>
            <person name="Shimpo S."/>
            <person name="Takeuchi C."/>
            <person name="Yamada M."/>
            <person name="Tabata S."/>
        </authorList>
    </citation>
    <scope>NUCLEOTIDE SEQUENCE [LARGE SCALE GENOMIC DNA]</scope>
    <source>
        <strain evidence="13">ATCC 29082 / PCC 7421</strain>
        <strain evidence="11">PCC 7421</strain>
    </source>
</reference>
<dbReference type="STRING" id="251221.gene:10758870"/>
<evidence type="ECO:0000313" key="13">
    <source>
        <dbReference type="Proteomes" id="UP000000557"/>
    </source>
</evidence>
<sequence>MAVIDWFVRGGIVMWPMLLCSIIALAIIIERIIYYVRLLPRQKAFVEQAFATERYQPDQLRRLINENADIPLGRIFGSALSVRTDDETAFRLAIEGAAKTEIPKLKRFVSVLDTIVTLSPLLGLLGTVLGLINSFASLGLGTEASSKGLEVAGGISEALIATATGMMVALFTLIFASLFRALARRQIVLMETAGTQLELRWRMAETEGVKR</sequence>
<dbReference type="eggNOG" id="COG0811">
    <property type="taxonomic scope" value="Bacteria"/>
</dbReference>
<dbReference type="PANTHER" id="PTHR30625:SF15">
    <property type="entry name" value="BIOPOLYMER TRANSPORT PROTEIN EXBB"/>
    <property type="match status" value="1"/>
</dbReference>
<evidence type="ECO:0000256" key="7">
    <source>
        <dbReference type="ARBA" id="ARBA00023136"/>
    </source>
</evidence>
<keyword evidence="6 9" id="KW-1133">Transmembrane helix</keyword>
<dbReference type="Pfam" id="PF01618">
    <property type="entry name" value="MotA_ExbB"/>
    <property type="match status" value="1"/>
</dbReference>
<keyword evidence="5 8" id="KW-0653">Protein transport</keyword>
<dbReference type="EMBL" id="BA000045">
    <property type="protein sequence ID" value="BAC89328.1"/>
    <property type="molecule type" value="Genomic_DNA"/>
</dbReference>
<dbReference type="RefSeq" id="WP_011141387.1">
    <property type="nucleotide sequence ID" value="NC_005125.1"/>
</dbReference>
<keyword evidence="7 9" id="KW-0472">Membrane</keyword>
<dbReference type="PATRIC" id="fig|251221.4.peg.1416"/>
<reference evidence="11" key="2">
    <citation type="journal article" date="2003" name="DNA Res.">
        <title>Complete genome structure of Gloeobacter violaceus PCC 7421, a cyanobacterium that lacks thylakoids (supplement).</title>
        <authorList>
            <person name="Nakamura Y."/>
            <person name="Kaneko T."/>
            <person name="Sato S."/>
            <person name="Mimuro M."/>
            <person name="Miyashita H."/>
            <person name="Tsuchiya T."/>
            <person name="Sasamoto S."/>
            <person name="Watanabe A."/>
            <person name="Kawashima K."/>
            <person name="Kishida Y."/>
            <person name="Kiyokawa C."/>
            <person name="Kohara M."/>
            <person name="Matsumoto M."/>
            <person name="Matsuno A."/>
            <person name="Nakazaki N."/>
            <person name="Shimpo S."/>
            <person name="Takeuchi C."/>
            <person name="Yamada M."/>
            <person name="Tabata S."/>
        </authorList>
    </citation>
    <scope>NUCLEOTIDE SEQUENCE</scope>
    <source>
        <strain evidence="11">PCC 7421</strain>
    </source>
</reference>
<dbReference type="KEGG" id="gvi:glr1387"/>
<dbReference type="PANTHER" id="PTHR30625">
    <property type="entry name" value="PROTEIN TOLQ"/>
    <property type="match status" value="1"/>
</dbReference>
<dbReference type="Proteomes" id="UP000000557">
    <property type="component" value="Chromosome"/>
</dbReference>
<evidence type="ECO:0000256" key="4">
    <source>
        <dbReference type="ARBA" id="ARBA00022692"/>
    </source>
</evidence>
<evidence type="ECO:0000256" key="9">
    <source>
        <dbReference type="SAM" id="Phobius"/>
    </source>
</evidence>
<dbReference type="InterPro" id="IPR002898">
    <property type="entry name" value="MotA_ExbB_proton_chnl"/>
</dbReference>
<dbReference type="EnsemblBacteria" id="BAC89328">
    <property type="protein sequence ID" value="BAC89328"/>
    <property type="gene ID" value="BAC89328"/>
</dbReference>
<dbReference type="HOGENOM" id="CLU_053325_3_0_3"/>
<evidence type="ECO:0000256" key="2">
    <source>
        <dbReference type="ARBA" id="ARBA00022448"/>
    </source>
</evidence>
<evidence type="ECO:0000256" key="5">
    <source>
        <dbReference type="ARBA" id="ARBA00022927"/>
    </source>
</evidence>
<comment type="similarity">
    <text evidence="8">Belongs to the exbB/tolQ family.</text>
</comment>
<dbReference type="AlphaFoldDB" id="Q7M772"/>
<dbReference type="EMBL" id="BA000045">
    <property type="protein sequence ID" value="BAC90343.1"/>
    <property type="molecule type" value="Genomic_DNA"/>
</dbReference>
<comment type="subcellular location">
    <subcellularLocation>
        <location evidence="1">Cell membrane</location>
        <topology evidence="1">Multi-pass membrane protein</topology>
    </subcellularLocation>
    <subcellularLocation>
        <location evidence="8">Membrane</location>
        <topology evidence="8">Multi-pass membrane protein</topology>
    </subcellularLocation>
</comment>
<evidence type="ECO:0000259" key="10">
    <source>
        <dbReference type="Pfam" id="PF01618"/>
    </source>
</evidence>
<dbReference type="OrthoDB" id="9785627at2"/>
<feature type="transmembrane region" description="Helical" evidence="9">
    <location>
        <begin position="12"/>
        <end position="33"/>
    </location>
</feature>
<keyword evidence="2 8" id="KW-0813">Transport</keyword>
<name>Q7M772_GLOVI</name>
<dbReference type="InParanoid" id="Q7M772"/>
<evidence type="ECO:0000256" key="8">
    <source>
        <dbReference type="RuleBase" id="RU004057"/>
    </source>
</evidence>
<feature type="transmembrane region" description="Helical" evidence="9">
    <location>
        <begin position="158"/>
        <end position="179"/>
    </location>
</feature>
<organism evidence="11 13">
    <name type="scientific">Gloeobacter violaceus (strain ATCC 29082 / PCC 7421)</name>
    <dbReference type="NCBI Taxonomy" id="251221"/>
    <lineage>
        <taxon>Bacteria</taxon>
        <taxon>Bacillati</taxon>
        <taxon>Cyanobacteriota</taxon>
        <taxon>Cyanophyceae</taxon>
        <taxon>Gloeobacterales</taxon>
        <taxon>Gloeobacteraceae</taxon>
        <taxon>Gloeobacter</taxon>
    </lineage>
</organism>
<keyword evidence="3" id="KW-1003">Cell membrane</keyword>
<feature type="domain" description="MotA/TolQ/ExbB proton channel" evidence="10">
    <location>
        <begin position="71"/>
        <end position="191"/>
    </location>
</feature>
<proteinExistence type="inferred from homology"/>
<dbReference type="EnsemblBacteria" id="BAC90343">
    <property type="protein sequence ID" value="BAC90343"/>
    <property type="gene ID" value="BAC90343"/>
</dbReference>
<evidence type="ECO:0000313" key="12">
    <source>
        <dbReference type="EMBL" id="BAC90343.1"/>
    </source>
</evidence>
<evidence type="ECO:0000256" key="6">
    <source>
        <dbReference type="ARBA" id="ARBA00022989"/>
    </source>
</evidence>
<keyword evidence="13" id="KW-1185">Reference proteome</keyword>
<dbReference type="InterPro" id="IPR050790">
    <property type="entry name" value="ExbB/TolQ_transport"/>
</dbReference>
<evidence type="ECO:0000256" key="3">
    <source>
        <dbReference type="ARBA" id="ARBA00022475"/>
    </source>
</evidence>
<evidence type="ECO:0000256" key="1">
    <source>
        <dbReference type="ARBA" id="ARBA00004651"/>
    </source>
</evidence>